<dbReference type="EMBL" id="JAKZGO010000006">
    <property type="protein sequence ID" value="MCH7413734.1"/>
    <property type="molecule type" value="Genomic_DNA"/>
</dbReference>
<dbReference type="Gene3D" id="1.25.40.390">
    <property type="match status" value="1"/>
</dbReference>
<keyword evidence="4" id="KW-0472">Membrane</keyword>
<proteinExistence type="inferred from homology"/>
<dbReference type="InterPro" id="IPR011990">
    <property type="entry name" value="TPR-like_helical_dom_sf"/>
</dbReference>
<evidence type="ECO:0000313" key="8">
    <source>
        <dbReference type="EMBL" id="MCH7413734.1"/>
    </source>
</evidence>
<dbReference type="RefSeq" id="WP_241411719.1">
    <property type="nucleotide sequence ID" value="NZ_JAKZGO010000006.1"/>
</dbReference>
<sequence>MKIKYILPIACMLTLGVISCDVERLPETQITDPTFWRSENDIRMAANYMYTFLPNLPVTTDVWSDDAFGIGPHPISDGTRLPPSTDGSYNTPYNLIRAANNILQKGPRVLEFGVLEENLNWYLAEARFFRAWAYFGLVQRYGNVPLILETLTENDEKLFAPADPRESIVETIYSDLDFAIQNLRTPAQLGETGYGRVSNTTAMAFKSRVALFEGTFAKYHQKGDANKHLTMAVNAAKACIESGQHDLFPSYFELFQYEGEGRSNRENILVRQYGISLSDAVLIHNAQRTLETGAANPTKALVDSYLMVDGLPIDKSPLYQTPTKILDDFENRDPRLSATLFKQGDPYIGTMPIFNVPNLSFQRTGYANRRYANPTDWQNSRSFIDYSIIRYAEVLLNFAEATYELNGSISDQELDETINRLRTRAGISHLSNAFASQNGLDMKEEIRRERRVELALEGFRYWDLIRWKTAEIELPKPVLGNFYFEEEFGTAVTPDVNEDNFIVVQRAQNRSFDPTRDYLWPLPINELGLNPSLQQNPNW</sequence>
<dbReference type="Proteomes" id="UP001165430">
    <property type="component" value="Unassembled WGS sequence"/>
</dbReference>
<evidence type="ECO:0000256" key="2">
    <source>
        <dbReference type="ARBA" id="ARBA00006275"/>
    </source>
</evidence>
<keyword evidence="3" id="KW-0732">Signal</keyword>
<comment type="caution">
    <text evidence="8">The sequence shown here is derived from an EMBL/GenBank/DDBJ whole genome shotgun (WGS) entry which is preliminary data.</text>
</comment>
<dbReference type="Pfam" id="PF07980">
    <property type="entry name" value="SusD_RagB"/>
    <property type="match status" value="1"/>
</dbReference>
<comment type="similarity">
    <text evidence="2">Belongs to the SusD family.</text>
</comment>
<evidence type="ECO:0000256" key="5">
    <source>
        <dbReference type="ARBA" id="ARBA00023237"/>
    </source>
</evidence>
<keyword evidence="5" id="KW-0998">Cell outer membrane</keyword>
<protein>
    <submittedName>
        <fullName evidence="8">RagB/SusD family nutrient uptake outer membrane protein</fullName>
    </submittedName>
</protein>
<evidence type="ECO:0000256" key="1">
    <source>
        <dbReference type="ARBA" id="ARBA00004442"/>
    </source>
</evidence>
<accession>A0ABS9VBC6</accession>
<dbReference type="Pfam" id="PF14322">
    <property type="entry name" value="SusD-like_3"/>
    <property type="match status" value="1"/>
</dbReference>
<feature type="domain" description="SusD-like N-terminal" evidence="7">
    <location>
        <begin position="88"/>
        <end position="211"/>
    </location>
</feature>
<evidence type="ECO:0000259" key="7">
    <source>
        <dbReference type="Pfam" id="PF14322"/>
    </source>
</evidence>
<keyword evidence="9" id="KW-1185">Reference proteome</keyword>
<dbReference type="InterPro" id="IPR033985">
    <property type="entry name" value="SusD-like_N"/>
</dbReference>
<dbReference type="InterPro" id="IPR012944">
    <property type="entry name" value="SusD_RagB_dom"/>
</dbReference>
<evidence type="ECO:0000256" key="4">
    <source>
        <dbReference type="ARBA" id="ARBA00023136"/>
    </source>
</evidence>
<comment type="subcellular location">
    <subcellularLocation>
        <location evidence="1">Cell outer membrane</location>
    </subcellularLocation>
</comment>
<gene>
    <name evidence="8" type="ORF">MM213_09570</name>
</gene>
<dbReference type="PROSITE" id="PS51257">
    <property type="entry name" value="PROKAR_LIPOPROTEIN"/>
    <property type="match status" value="1"/>
</dbReference>
<feature type="domain" description="RagB/SusD" evidence="6">
    <location>
        <begin position="293"/>
        <end position="539"/>
    </location>
</feature>
<evidence type="ECO:0000313" key="9">
    <source>
        <dbReference type="Proteomes" id="UP001165430"/>
    </source>
</evidence>
<name>A0ABS9VBC6_9BACT</name>
<evidence type="ECO:0000256" key="3">
    <source>
        <dbReference type="ARBA" id="ARBA00022729"/>
    </source>
</evidence>
<dbReference type="SUPFAM" id="SSF48452">
    <property type="entry name" value="TPR-like"/>
    <property type="match status" value="1"/>
</dbReference>
<organism evidence="8 9">
    <name type="scientific">Belliella alkalica</name>
    <dbReference type="NCBI Taxonomy" id="1730871"/>
    <lineage>
        <taxon>Bacteria</taxon>
        <taxon>Pseudomonadati</taxon>
        <taxon>Bacteroidota</taxon>
        <taxon>Cytophagia</taxon>
        <taxon>Cytophagales</taxon>
        <taxon>Cyclobacteriaceae</taxon>
        <taxon>Belliella</taxon>
    </lineage>
</organism>
<evidence type="ECO:0000259" key="6">
    <source>
        <dbReference type="Pfam" id="PF07980"/>
    </source>
</evidence>
<reference evidence="8" key="1">
    <citation type="submission" date="2022-03" db="EMBL/GenBank/DDBJ databases">
        <title>De novo assembled genomes of Belliella spp. (Cyclobacteriaceae) strains.</title>
        <authorList>
            <person name="Szabo A."/>
            <person name="Korponai K."/>
            <person name="Felfoldi T."/>
        </authorList>
    </citation>
    <scope>NUCLEOTIDE SEQUENCE</scope>
    <source>
        <strain evidence="8">DSM 111903</strain>
    </source>
</reference>